<keyword evidence="6 9" id="KW-0963">Cytoplasm</keyword>
<dbReference type="GO" id="GO:0006096">
    <property type="term" value="P:glycolytic process"/>
    <property type="evidence" value="ECO:0007669"/>
    <property type="project" value="UniProtKB-UniRule"/>
</dbReference>
<evidence type="ECO:0000256" key="2">
    <source>
        <dbReference type="ARBA" id="ARBA00004680"/>
    </source>
</evidence>
<keyword evidence="14" id="KW-1185">Reference proteome</keyword>
<evidence type="ECO:0000256" key="7">
    <source>
        <dbReference type="ARBA" id="ARBA00023152"/>
    </source>
</evidence>
<keyword evidence="7 9" id="KW-0324">Glycolysis</keyword>
<feature type="binding site" evidence="9">
    <location>
        <position position="175"/>
    </location>
    <ligand>
        <name>substrate</name>
    </ligand>
</feature>
<evidence type="ECO:0000313" key="11">
    <source>
        <dbReference type="EMBL" id="KPQ11271.1"/>
    </source>
</evidence>
<proteinExistence type="inferred from homology"/>
<comment type="catalytic activity">
    <reaction evidence="9 10">
        <text>D-glyceraldehyde 3-phosphate = dihydroxyacetone phosphate</text>
        <dbReference type="Rhea" id="RHEA:18585"/>
        <dbReference type="ChEBI" id="CHEBI:57642"/>
        <dbReference type="ChEBI" id="CHEBI:59776"/>
        <dbReference type="EC" id="5.3.1.1"/>
    </reaction>
</comment>
<gene>
    <name evidence="9 11" type="primary">tpiA</name>
    <name evidence="12" type="ORF">GA0071312_2765</name>
    <name evidence="11" type="ORF">HLUCCO17_07760</name>
</gene>
<dbReference type="GO" id="GO:0019563">
    <property type="term" value="P:glycerol catabolic process"/>
    <property type="evidence" value="ECO:0007669"/>
    <property type="project" value="TreeGrafter"/>
</dbReference>
<evidence type="ECO:0000256" key="1">
    <source>
        <dbReference type="ARBA" id="ARBA00000148"/>
    </source>
</evidence>
<evidence type="ECO:0000256" key="3">
    <source>
        <dbReference type="ARBA" id="ARBA00004939"/>
    </source>
</evidence>
<evidence type="ECO:0000256" key="5">
    <source>
        <dbReference type="ARBA" id="ARBA00022432"/>
    </source>
</evidence>
<dbReference type="Gene3D" id="3.20.20.70">
    <property type="entry name" value="Aldolase class I"/>
    <property type="match status" value="1"/>
</dbReference>
<dbReference type="GO" id="GO:0006094">
    <property type="term" value="P:gluconeogenesis"/>
    <property type="evidence" value="ECO:0007669"/>
    <property type="project" value="UniProtKB-UniRule"/>
</dbReference>
<dbReference type="Proteomes" id="UP000182800">
    <property type="component" value="Unassembled WGS sequence"/>
</dbReference>
<evidence type="ECO:0000313" key="13">
    <source>
        <dbReference type="Proteomes" id="UP000050497"/>
    </source>
</evidence>
<dbReference type="InterPro" id="IPR035990">
    <property type="entry name" value="TIM_sf"/>
</dbReference>
<dbReference type="PATRIC" id="fig|1653334.4.peg.2628"/>
<protein>
    <recommendedName>
        <fullName evidence="9 10">Triosephosphate isomerase</fullName>
        <shortName evidence="9">TIM</shortName>
        <shortName evidence="9">TPI</shortName>
        <ecNumber evidence="9 10">5.3.1.1</ecNumber>
    </recommendedName>
    <alternativeName>
        <fullName evidence="9">Triose-phosphate isomerase</fullName>
    </alternativeName>
</protein>
<evidence type="ECO:0000256" key="9">
    <source>
        <dbReference type="HAMAP-Rule" id="MF_00147"/>
    </source>
</evidence>
<dbReference type="CDD" id="cd00311">
    <property type="entry name" value="TIM"/>
    <property type="match status" value="1"/>
</dbReference>
<dbReference type="InterPro" id="IPR000652">
    <property type="entry name" value="Triosephosphate_isomerase"/>
</dbReference>
<dbReference type="UniPathway" id="UPA00109">
    <property type="reaction ID" value="UER00189"/>
</dbReference>
<evidence type="ECO:0000313" key="14">
    <source>
        <dbReference type="Proteomes" id="UP000182800"/>
    </source>
</evidence>
<evidence type="ECO:0000256" key="4">
    <source>
        <dbReference type="ARBA" id="ARBA00007422"/>
    </source>
</evidence>
<dbReference type="UniPathway" id="UPA01066"/>
<dbReference type="OrthoDB" id="9809429at2"/>
<dbReference type="RefSeq" id="WP_074445426.1">
    <property type="nucleotide sequence ID" value="NZ_FMBM01000002.1"/>
</dbReference>
<dbReference type="STRING" id="1653334.GA0071312_2765"/>
<comment type="pathway">
    <text evidence="9 10">Carbohydrate biosynthesis; gluconeogenesis.</text>
</comment>
<comment type="pathway">
    <text evidence="2 9 10">Carbohydrate degradation; glycolysis; D-glyceraldehyde 3-phosphate from glycerone phosphate: step 1/1.</text>
</comment>
<dbReference type="Pfam" id="PF00121">
    <property type="entry name" value="TIM"/>
    <property type="match status" value="1"/>
</dbReference>
<dbReference type="PROSITE" id="PS00171">
    <property type="entry name" value="TIM_1"/>
    <property type="match status" value="1"/>
</dbReference>
<feature type="binding site" evidence="9">
    <location>
        <begin position="13"/>
        <end position="15"/>
    </location>
    <ligand>
        <name>substrate</name>
    </ligand>
</feature>
<dbReference type="HAMAP" id="MF_00147_B">
    <property type="entry name" value="TIM_B"/>
    <property type="match status" value="1"/>
</dbReference>
<sequence length="254" mass="25737">MASGQNPKLVAGNWKMNGTRSFLDMVAELRVGAAGGIADTDLLVCPPATLLAAVATALEGSSIGAGGQDCHAKESGAFTGDVSAEMIADCGATHVIVGHSERRQYHGEDDAAVAAKMQAAHRAGLVAIACVGETQDQREAGKALDVVRKQVAALLDDSVTGANTCIAYEPVWAIGTGLTPTVADVAEMHTAIRETIAATIGADEAAQVRLLYGGSVKPANARELMAATDVDGALVGGASLVAADFLAIARACRA</sequence>
<dbReference type="EC" id="5.3.1.1" evidence="9 10"/>
<comment type="pathway">
    <text evidence="3">Carbohydrate metabolism; erythritol degradation.</text>
</comment>
<dbReference type="EMBL" id="FMBM01000002">
    <property type="protein sequence ID" value="SCC81802.1"/>
    <property type="molecule type" value="Genomic_DNA"/>
</dbReference>
<comment type="catalytic activity">
    <reaction evidence="1">
        <text>L-erythrulose 1-phosphate = D-erythrulose 4-phosphate</text>
        <dbReference type="Rhea" id="RHEA:49588"/>
        <dbReference type="ChEBI" id="CHEBI:58002"/>
        <dbReference type="ChEBI" id="CHEBI:90796"/>
        <dbReference type="EC" id="5.3.1.33"/>
    </reaction>
</comment>
<dbReference type="UniPathway" id="UPA00138"/>
<dbReference type="PANTHER" id="PTHR21139:SF42">
    <property type="entry name" value="TRIOSEPHOSPHATE ISOMERASE"/>
    <property type="match status" value="1"/>
</dbReference>
<comment type="subunit">
    <text evidence="9 10">Homodimer.</text>
</comment>
<dbReference type="InterPro" id="IPR013785">
    <property type="entry name" value="Aldolase_TIM"/>
</dbReference>
<evidence type="ECO:0000256" key="8">
    <source>
        <dbReference type="ARBA" id="ARBA00023235"/>
    </source>
</evidence>
<dbReference type="GO" id="GO:0046166">
    <property type="term" value="P:glyceraldehyde-3-phosphate biosynthetic process"/>
    <property type="evidence" value="ECO:0007669"/>
    <property type="project" value="TreeGrafter"/>
</dbReference>
<evidence type="ECO:0000256" key="10">
    <source>
        <dbReference type="RuleBase" id="RU363013"/>
    </source>
</evidence>
<organism evidence="11 13">
    <name type="scientific">Saliniramus fredricksonii</name>
    <dbReference type="NCBI Taxonomy" id="1653334"/>
    <lineage>
        <taxon>Bacteria</taxon>
        <taxon>Pseudomonadati</taxon>
        <taxon>Pseudomonadota</taxon>
        <taxon>Alphaproteobacteria</taxon>
        <taxon>Hyphomicrobiales</taxon>
        <taxon>Salinarimonadaceae</taxon>
        <taxon>Saliniramus</taxon>
    </lineage>
</organism>
<accession>A0A0P7YB62</accession>
<comment type="caution">
    <text evidence="11">The sequence shown here is derived from an EMBL/GenBank/DDBJ whole genome shotgun (WGS) entry which is preliminary data.</text>
</comment>
<dbReference type="InterPro" id="IPR022896">
    <property type="entry name" value="TrioseP_Isoase_bac/euk"/>
</dbReference>
<dbReference type="AlphaFoldDB" id="A0A0P7YB62"/>
<dbReference type="SUPFAM" id="SSF51351">
    <property type="entry name" value="Triosephosphate isomerase (TIM)"/>
    <property type="match status" value="1"/>
</dbReference>
<feature type="binding site" evidence="9">
    <location>
        <begin position="236"/>
        <end position="237"/>
    </location>
    <ligand>
        <name>substrate</name>
    </ligand>
</feature>
<reference evidence="11 13" key="1">
    <citation type="submission" date="2015-09" db="EMBL/GenBank/DDBJ databases">
        <title>Identification and resolution of microdiversity through metagenomic sequencing of parallel consortia.</title>
        <authorList>
            <person name="Nelson W.C."/>
            <person name="Romine M.F."/>
            <person name="Lindemann S.R."/>
        </authorList>
    </citation>
    <scope>NUCLEOTIDE SEQUENCE [LARGE SCALE GENOMIC DNA]</scope>
    <source>
        <strain evidence="11">HL-109</strain>
    </source>
</reference>
<dbReference type="GO" id="GO:0004807">
    <property type="term" value="F:triose-phosphate isomerase activity"/>
    <property type="evidence" value="ECO:0007669"/>
    <property type="project" value="UniProtKB-UniRule"/>
</dbReference>
<dbReference type="GO" id="GO:0005829">
    <property type="term" value="C:cytosol"/>
    <property type="evidence" value="ECO:0007669"/>
    <property type="project" value="TreeGrafter"/>
</dbReference>
<evidence type="ECO:0000256" key="6">
    <source>
        <dbReference type="ARBA" id="ARBA00022490"/>
    </source>
</evidence>
<dbReference type="InterPro" id="IPR020861">
    <property type="entry name" value="Triosephosphate_isomerase_AS"/>
</dbReference>
<dbReference type="PROSITE" id="PS51440">
    <property type="entry name" value="TIM_2"/>
    <property type="match status" value="1"/>
</dbReference>
<keyword evidence="5 9" id="KW-0312">Gluconeogenesis</keyword>
<keyword evidence="8 9" id="KW-0413">Isomerase</keyword>
<dbReference type="FunFam" id="3.20.20.70:FF:000016">
    <property type="entry name" value="Triosephosphate isomerase"/>
    <property type="match status" value="1"/>
</dbReference>
<dbReference type="Proteomes" id="UP000050497">
    <property type="component" value="Unassembled WGS sequence"/>
</dbReference>
<reference evidence="12 14" key="2">
    <citation type="submission" date="2016-08" db="EMBL/GenBank/DDBJ databases">
        <authorList>
            <person name="Varghese N."/>
            <person name="Submissions Spin"/>
        </authorList>
    </citation>
    <scope>NUCLEOTIDE SEQUENCE [LARGE SCALE GENOMIC DNA]</scope>
    <source>
        <strain evidence="12 14">HL-109</strain>
    </source>
</reference>
<feature type="binding site" evidence="9">
    <location>
        <position position="215"/>
    </location>
    <ligand>
        <name>substrate</name>
    </ligand>
</feature>
<evidence type="ECO:0000313" key="12">
    <source>
        <dbReference type="EMBL" id="SCC81802.1"/>
    </source>
</evidence>
<name>A0A0P7YB62_9HYPH</name>
<feature type="active site" description="Proton acceptor" evidence="9">
    <location>
        <position position="169"/>
    </location>
</feature>
<dbReference type="PANTHER" id="PTHR21139">
    <property type="entry name" value="TRIOSEPHOSPHATE ISOMERASE"/>
    <property type="match status" value="1"/>
</dbReference>
<dbReference type="NCBIfam" id="TIGR00419">
    <property type="entry name" value="tim"/>
    <property type="match status" value="1"/>
</dbReference>
<comment type="similarity">
    <text evidence="4 9 10">Belongs to the triosephosphate isomerase family.</text>
</comment>
<feature type="active site" description="Electrophile" evidence="9">
    <location>
        <position position="99"/>
    </location>
</feature>
<dbReference type="EMBL" id="LJSX01000009">
    <property type="protein sequence ID" value="KPQ11271.1"/>
    <property type="molecule type" value="Genomic_DNA"/>
</dbReference>
<comment type="function">
    <text evidence="9">Involved in the gluconeogenesis. Catalyzes stereospecifically the conversion of dihydroxyacetone phosphate (DHAP) to D-glyceraldehyde-3-phosphate (G3P).</text>
</comment>
<comment type="subcellular location">
    <subcellularLocation>
        <location evidence="9 10">Cytoplasm</location>
    </subcellularLocation>
</comment>